<feature type="region of interest" description="Disordered" evidence="8">
    <location>
        <begin position="1516"/>
        <end position="1537"/>
    </location>
</feature>
<feature type="compositionally biased region" description="Basic and acidic residues" evidence="8">
    <location>
        <begin position="763"/>
        <end position="779"/>
    </location>
</feature>
<dbReference type="GO" id="GO:0008270">
    <property type="term" value="F:zinc ion binding"/>
    <property type="evidence" value="ECO:0007669"/>
    <property type="project" value="UniProtKB-KW"/>
</dbReference>
<feature type="compositionally biased region" description="Polar residues" evidence="8">
    <location>
        <begin position="1392"/>
        <end position="1409"/>
    </location>
</feature>
<dbReference type="InterPro" id="IPR050331">
    <property type="entry name" value="Zinc_finger"/>
</dbReference>
<evidence type="ECO:0000259" key="9">
    <source>
        <dbReference type="PROSITE" id="PS50157"/>
    </source>
</evidence>
<dbReference type="PANTHER" id="PTHR16515">
    <property type="entry name" value="PR DOMAIN ZINC FINGER PROTEIN"/>
    <property type="match status" value="1"/>
</dbReference>
<evidence type="ECO:0000256" key="6">
    <source>
        <dbReference type="ARBA" id="ARBA00023242"/>
    </source>
</evidence>
<feature type="compositionally biased region" description="Acidic residues" evidence="8">
    <location>
        <begin position="98"/>
        <end position="113"/>
    </location>
</feature>
<feature type="compositionally biased region" description="Low complexity" evidence="8">
    <location>
        <begin position="1024"/>
        <end position="1036"/>
    </location>
</feature>
<keyword evidence="3" id="KW-0677">Repeat</keyword>
<dbReference type="PROSITE" id="PS50157">
    <property type="entry name" value="ZINC_FINGER_C2H2_2"/>
    <property type="match status" value="2"/>
</dbReference>
<keyword evidence="6" id="KW-0539">Nucleus</keyword>
<evidence type="ECO:0000256" key="7">
    <source>
        <dbReference type="PROSITE-ProRule" id="PRU00042"/>
    </source>
</evidence>
<dbReference type="InterPro" id="IPR013087">
    <property type="entry name" value="Znf_C2H2_type"/>
</dbReference>
<feature type="region of interest" description="Disordered" evidence="8">
    <location>
        <begin position="1024"/>
        <end position="1051"/>
    </location>
</feature>
<feature type="domain" description="C2H2-type" evidence="9">
    <location>
        <begin position="853"/>
        <end position="882"/>
    </location>
</feature>
<dbReference type="PROSITE" id="PS00028">
    <property type="entry name" value="ZINC_FINGER_C2H2_1"/>
    <property type="match status" value="8"/>
</dbReference>
<feature type="compositionally biased region" description="Basic residues" evidence="8">
    <location>
        <begin position="1956"/>
        <end position="1981"/>
    </location>
</feature>
<evidence type="ECO:0000256" key="3">
    <source>
        <dbReference type="ARBA" id="ARBA00022737"/>
    </source>
</evidence>
<feature type="region of interest" description="Disordered" evidence="8">
    <location>
        <begin position="1940"/>
        <end position="2004"/>
    </location>
</feature>
<keyword evidence="4 7" id="KW-0863">Zinc-finger</keyword>
<feature type="domain" description="C2H2-type" evidence="9">
    <location>
        <begin position="1234"/>
        <end position="1261"/>
    </location>
</feature>
<evidence type="ECO:0000256" key="4">
    <source>
        <dbReference type="ARBA" id="ARBA00022771"/>
    </source>
</evidence>
<feature type="region of interest" description="Disordered" evidence="8">
    <location>
        <begin position="1"/>
        <end position="22"/>
    </location>
</feature>
<feature type="region of interest" description="Disordered" evidence="8">
    <location>
        <begin position="1120"/>
        <end position="1152"/>
    </location>
</feature>
<dbReference type="OrthoDB" id="6117776at2759"/>
<dbReference type="GO" id="GO:0010468">
    <property type="term" value="P:regulation of gene expression"/>
    <property type="evidence" value="ECO:0007669"/>
    <property type="project" value="TreeGrafter"/>
</dbReference>
<feature type="region of interest" description="Disordered" evidence="8">
    <location>
        <begin position="1373"/>
        <end position="1501"/>
    </location>
</feature>
<feature type="region of interest" description="Disordered" evidence="8">
    <location>
        <begin position="1892"/>
        <end position="1918"/>
    </location>
</feature>
<gene>
    <name evidence="10" type="ORF">OCBIM_22015115mg</name>
</gene>
<feature type="compositionally biased region" description="Polar residues" evidence="8">
    <location>
        <begin position="1892"/>
        <end position="1912"/>
    </location>
</feature>
<dbReference type="GO" id="GO:0005634">
    <property type="term" value="C:nucleus"/>
    <property type="evidence" value="ECO:0007669"/>
    <property type="project" value="UniProtKB-SubCell"/>
</dbReference>
<sequence length="2031" mass="226416">MMDVLQSAADKIEKDGNTEPDAIKVKMKTRPPVSSITKLTNVISSCVTVGKKKEVSSIYNSTNAIKKRRYSHIINAHKTQVENTKTDNEKDNDKNNNNDDDNNDDDDADDDGDRDIRLKPKLYIDESRMETEAKQTEKHPNSADVCNMETKLTETTELPTEASKDITGGMVKKSSISVPELAKKEDNVKGCKDRFVRKSQDSSVQPNMSPDSTTYIGDDFSLQKIQRKVSFIYVKNSFICLKCLKKFCGASLFRKHLWWHLHGNTLKDYLCPYCNSLSEKSKCPTVSKIVRLLISSASDSSISLETNSVFGLEKMSHISGNGPHKNTASQQLNNSDYYCWEKLKSKQIISSSVLEHGVGNVAGLYDNGKTNKPMETTDQAFTLSDDAPLNLSINSAHKINLFSDSKSISVYGNTEASLPKNYSQNSYHTFLNVEQNQLIFSGTHGIYFCQDCNSNYESTKSFYAHVLWHLECQLALCSPCMDQCDYLDSPTEKRPGRTCCLMAYIVLCLSEDNAVKKQLKVCWKIDEKHNATFTVYVTMEGNTAEPVDVCKIIPNDGHSGYSVRKINIKDTVSPRLVSAQEHLPVFNSSDLSSLITHSDKTIPYTGRKSKGVITIILCQNIYECLNCKEEMYSHDLLISHLLWHFHSHDHLCTYPNCLTKRSCPVLNNVLPCIPVLDSSFNVQIPFFISWEVLPSGKTHFSVHFMNRCNKDKTDAQLNLSGRLSPASKDGGVCMDFEKGSRNLIRLKTTSPEVVSLTCLKKTRNTEENSSGEKHNDKPALSDVRGFSSNAALDKEKHQSPSCTPLSQKKSAPDNLTEVDNVPSQSNSETDPNDKKSSFEGFEKMSFICKSDQYICLDCSKHFIVLTHFKSHIMWHFHVLKKLCSHGDEQTFDCPILRNIMLCLPDSDKMTKTVEIHWKKESSGKTTFKVQTYYLKPAKPKVNLESHIDFTAENSDSDTVIVIDDIDDNEMLLRQSASSVSFDSSTSADTASSQQETTPPLTAATNNTTSSTAVTAYKENGYGSSTSISTTTLTEDSVCSPVTEEGNSSKTFPTVLEENSVCSSATNLTQVSTCTAAATSAKDTTTHTPSTPHIESGFYAADGVHNSPPYTLAINTTSIPAPSTTSITESIRTSPNTTEQDSVQTPTATPTEDPYNLVSTNGVSDSVHLTSTNGIESRGAITDDQSLGCEAKSVIEHSSVGGFYVCGSKDCKFSSLTPEPFSKHFTQVHSDAAIYPCAHCSIQTETSEKLLQHMDLHATNKMFLLYQCSILSCKFGTNLRTEFSNHLQFCHQSKSTYSCRYCKVGHPNVNSLIKHFESNLLKFIHCPHCNARDTSRIRILNHIRLKHSEKPRQIIVSSQIICAEKKLNAAVPLAKDTDKRTAHKANEKLARPESNSDSSKATKTAESTDNSIHEEIFDTSHSFSNKDKTDESNEMGKESAKELTAAKPSCMDDTVRLNQKSIQGEERLLGKSTARKAKQRKNANSNKRKTGKDKTKATGKPPVRKLKIVLKRVDNSVISKSENKDKSTSASPKVTSPPYKERNVFQLFNEIENSCQVNSSSAISSADCQEAAALNIDENAPSLDNEKLTEEEASIEPSSPNIKETWFNEISLGGPMLNSRLKICFTTEQGKYKCLLCSTIFSTVYKIHLHLLSDHFRWPLWNCMDCGVRFYSLSKIRSHCWRKHKFKDHNIKPLPLPLITMGDNGKPLVNMTRPLSDSERRKSTEDESGEMTAGNKKAPGSDGKEVSPVKSKKKKKSVKVPSKKTCKLCSFSYKKKMELIIHMVLSHNQELKKSIKEKDVTLIEESIIRDESGKFICPFCEHSCKQRVDCKIHIWRVHVGLKYLNCQHCNFVTWFSSCLQKHEQEEHKAEEHANSEDVGLAMQKSHGIDSTRPNYACDTSLSRNGPQPVSPSVNGCLEKNAPEQTHLPTVVMTLSAGDATTAGCKRKGKEPEEVTKKLSKKSSVQHKRKVWKKNKSPQKKSVPRLPRIGTKKKNNTKDANNLAESRADVSRILLSLFQQTPSESTLTNDQTS</sequence>
<evidence type="ECO:0000256" key="1">
    <source>
        <dbReference type="ARBA" id="ARBA00004123"/>
    </source>
</evidence>
<comment type="subcellular location">
    <subcellularLocation>
        <location evidence="1">Nucleus</location>
    </subcellularLocation>
</comment>
<feature type="compositionally biased region" description="Basic and acidic residues" evidence="8">
    <location>
        <begin position="1374"/>
        <end position="1390"/>
    </location>
</feature>
<feature type="compositionally biased region" description="Basic and acidic residues" evidence="8">
    <location>
        <begin position="84"/>
        <end position="97"/>
    </location>
</feature>
<accession>A0A0L8FLG7</accession>
<keyword evidence="5" id="KW-0862">Zinc</keyword>
<feature type="compositionally biased region" description="Basic residues" evidence="8">
    <location>
        <begin position="1472"/>
        <end position="1490"/>
    </location>
</feature>
<organism evidence="10">
    <name type="scientific">Octopus bimaculoides</name>
    <name type="common">California two-spotted octopus</name>
    <dbReference type="NCBI Taxonomy" id="37653"/>
    <lineage>
        <taxon>Eukaryota</taxon>
        <taxon>Metazoa</taxon>
        <taxon>Spiralia</taxon>
        <taxon>Lophotrochozoa</taxon>
        <taxon>Mollusca</taxon>
        <taxon>Cephalopoda</taxon>
        <taxon>Coleoidea</taxon>
        <taxon>Octopodiformes</taxon>
        <taxon>Octopoda</taxon>
        <taxon>Incirrata</taxon>
        <taxon>Octopodidae</taxon>
        <taxon>Octopus</taxon>
    </lineage>
</organism>
<feature type="compositionally biased region" description="Low complexity" evidence="8">
    <location>
        <begin position="1120"/>
        <end position="1133"/>
    </location>
</feature>
<feature type="region of interest" description="Disordered" evidence="8">
    <location>
        <begin position="1708"/>
        <end position="1757"/>
    </location>
</feature>
<feature type="compositionally biased region" description="Polar residues" evidence="8">
    <location>
        <begin position="1134"/>
        <end position="1149"/>
    </location>
</feature>
<name>A0A0L8FLG7_OCTBM</name>
<feature type="region of interest" description="Disordered" evidence="8">
    <location>
        <begin position="76"/>
        <end position="141"/>
    </location>
</feature>
<dbReference type="Gene3D" id="3.30.160.60">
    <property type="entry name" value="Classic Zinc Finger"/>
    <property type="match status" value="1"/>
</dbReference>
<feature type="compositionally biased region" description="Polar residues" evidence="8">
    <location>
        <begin position="799"/>
        <end position="809"/>
    </location>
</feature>
<feature type="compositionally biased region" description="Basic and acidic residues" evidence="8">
    <location>
        <begin position="114"/>
        <end position="141"/>
    </location>
</feature>
<protein>
    <recommendedName>
        <fullName evidence="9">C2H2-type domain-containing protein</fullName>
    </recommendedName>
</protein>
<feature type="region of interest" description="Disordered" evidence="8">
    <location>
        <begin position="794"/>
        <end position="835"/>
    </location>
</feature>
<evidence type="ECO:0000256" key="2">
    <source>
        <dbReference type="ARBA" id="ARBA00022723"/>
    </source>
</evidence>
<reference evidence="10" key="1">
    <citation type="submission" date="2015-07" db="EMBL/GenBank/DDBJ databases">
        <title>MeaNS - Measles Nucleotide Surveillance Program.</title>
        <authorList>
            <person name="Tran T."/>
            <person name="Druce J."/>
        </authorList>
    </citation>
    <scope>NUCLEOTIDE SEQUENCE</scope>
    <source>
        <strain evidence="10">UCB-OBI-ISO-001</strain>
        <tissue evidence="10">Gonad</tissue>
    </source>
</reference>
<evidence type="ECO:0000256" key="8">
    <source>
        <dbReference type="SAM" id="MobiDB-lite"/>
    </source>
</evidence>
<dbReference type="EMBL" id="KQ429161">
    <property type="protein sequence ID" value="KOF65566.1"/>
    <property type="molecule type" value="Genomic_DNA"/>
</dbReference>
<keyword evidence="2" id="KW-0479">Metal-binding</keyword>
<dbReference type="SMART" id="SM00355">
    <property type="entry name" value="ZnF_C2H2"/>
    <property type="match status" value="14"/>
</dbReference>
<feature type="compositionally biased region" description="Basic and acidic residues" evidence="8">
    <location>
        <begin position="1410"/>
        <end position="1440"/>
    </location>
</feature>
<evidence type="ECO:0000256" key="5">
    <source>
        <dbReference type="ARBA" id="ARBA00022833"/>
    </source>
</evidence>
<evidence type="ECO:0000313" key="10">
    <source>
        <dbReference type="EMBL" id="KOF65566.1"/>
    </source>
</evidence>
<proteinExistence type="predicted"/>
<feature type="compositionally biased region" description="Basic and acidic residues" evidence="8">
    <location>
        <begin position="1715"/>
        <end position="1724"/>
    </location>
</feature>
<feature type="compositionally biased region" description="Basic and acidic residues" evidence="8">
    <location>
        <begin position="10"/>
        <end position="22"/>
    </location>
</feature>
<feature type="region of interest" description="Disordered" evidence="8">
    <location>
        <begin position="758"/>
        <end position="782"/>
    </location>
</feature>
<feature type="region of interest" description="Disordered" evidence="8">
    <location>
        <begin position="982"/>
        <end position="1006"/>
    </location>
</feature>
<dbReference type="PANTHER" id="PTHR16515:SF49">
    <property type="entry name" value="GASTRULA ZINC FINGER PROTEIN XLCGF49.1-LIKE-RELATED"/>
    <property type="match status" value="1"/>
</dbReference>